<sequence>MEIVLAFAGKVAEYTVEPIGRQLGYLFCYKSNIDNLKTQVERLKGAKDRVQHSVNEEWKINAKEIETDVKNWLAEVTELMENSIKLLEDEGRAKTGCTSRAFPNLWLRHQLSRRANKMALEAEQIEARGKFDRVSYLPTPQGLGTEKHLTDYNPLESRNSTLKEIMKTLKDENVFLIGIWGAGGVGKTTLAMEVARQSQEEKFFDVVVMATVSPKPDEMQVQQQIAELLGLKFTEDTVDSRAIRLRERIKREESILVILDDIWNELNLEKVGIPHGGDHYKGCKVLLTSRNLDVLTNKMGAQKNFPLEVLQEEEAWNLFAKMAGDVVKDRKLRPVAMAVARRCAGLPVLIVSVAKALQNKNFYVWKDALKQLERISDKGEHAKVYNALELSYNQLENEEAKSLFLLIGLLGHSYIWKYQLLLIGSGLRLFQGVDTLESVINRIHTLTSALKNSCLLLEDKVDKVKMHDVVREVAISIASKDQNMFSLKVGSILEEWPDLDQLKRCHKIFMPFCYFDNFPQRLEAPELQLLVMQLGNDLNSPIIPEHFFEGMKELKVLDVVGNLDILSPPPSIGLLKNLRVLGLSRCFLGDMAIVGELKNLEILKLNRSTIKELPIQFRQLHRLQLLDLNDCFELKVIAPSVISSLKSLQVLFMGNTYVDWYVAGQTNQSTHASLNEMSALPHLERLDLTVKDGGAWPVDLFFKRLEKFRIHVGSIWYWGGDDILQTLKLQLNRSIQFDRGIKALLAAAENLALEETWGFKNVLYDLDREGFPHLKYLTLKSSGDIGCIIDFVQRASPHQAFPSLESLQLDDLNNLELIFHGPMPDSFCNLRIVKATRCHNLRSVFLSSKIGMIPQLAELEVTECNSMEEIIFLEEEDANLEGTHIVLPHLQSLTLELLPALISFCCKERRSYPSQLRYDDQMHEINEEHSFIALFNEKVSLPKLERLILSSISCENIWSDQLSAAAFIQNLTVLTVVGFGGMTHLLTLSMVRSLVKLKHLEIRDCPMMENIYNWEEIIDNPTTHSQDNLREVVFFPNLETMIIYSMQNLTTIWHHQLFTPNSFCKLKKVEIRYCHQLKTTFPSYTLRNLPGLLDVTVRDCDSIEDIFEHEDAGMANPASVLSTNLQSLVLFRLPCIKHIWKNDPRGTLSFGNIRKIYIKECHRLNYILPASVAKCLMQLEMLCLESCHDLETVVRKQGSEEEIVFSFPQVYYVEIEYLPNLKHFYPGKHFLNWPMLKKLRVRNCWQAKAFASGIHRQEVLDLPAQQPFFLAEEIVPKLEELQFNGKDTLVVWNAHFYANIFDQVTLLSVNGNPLMAVEYSPNDASIVLNRFKLGGGNIHLNCSRSEDLFPCEKLLDTQKGAIARHFLQNLLFLNVFNYSSLKKFLVPPSVSFQNLLSLSISYCQELVSLIALSTAQSLVQLRELAITNCPVIETIISNGDGKITDEINFGELEYLKLDDLPILKSFYSANCTLIFPSLREVVVRDCHKMEKFSGGDTVTRLLEGVSNQQFSTLPSIRRMEGDRHIEPGEERWEGDLNSTIKQLHKEMLQKNAQIIEDHQVHNV</sequence>
<keyword evidence="2" id="KW-1185">Reference proteome</keyword>
<comment type="caution">
    <text evidence="1">The sequence shown here is derived from an EMBL/GenBank/DDBJ whole genome shotgun (WGS) entry which is preliminary data.</text>
</comment>
<evidence type="ECO:0000313" key="2">
    <source>
        <dbReference type="Proteomes" id="UP000828941"/>
    </source>
</evidence>
<dbReference type="Proteomes" id="UP000828941">
    <property type="component" value="Chromosome 2"/>
</dbReference>
<protein>
    <submittedName>
        <fullName evidence="1">Uncharacterized protein</fullName>
    </submittedName>
</protein>
<evidence type="ECO:0000313" key="1">
    <source>
        <dbReference type="EMBL" id="KAI4354828.1"/>
    </source>
</evidence>
<reference evidence="1 2" key="1">
    <citation type="journal article" date="2022" name="DNA Res.">
        <title>Chromosomal-level genome assembly of the orchid tree Bauhinia variegata (Leguminosae; Cercidoideae) supports the allotetraploid origin hypothesis of Bauhinia.</title>
        <authorList>
            <person name="Zhong Y."/>
            <person name="Chen Y."/>
            <person name="Zheng D."/>
            <person name="Pang J."/>
            <person name="Liu Y."/>
            <person name="Luo S."/>
            <person name="Meng S."/>
            <person name="Qian L."/>
            <person name="Wei D."/>
            <person name="Dai S."/>
            <person name="Zhou R."/>
        </authorList>
    </citation>
    <scope>NUCLEOTIDE SEQUENCE [LARGE SCALE GENOMIC DNA]</scope>
    <source>
        <strain evidence="1">BV-YZ2020</strain>
    </source>
</reference>
<accession>A0ACB9Q292</accession>
<proteinExistence type="predicted"/>
<name>A0ACB9Q292_BAUVA</name>
<organism evidence="1 2">
    <name type="scientific">Bauhinia variegata</name>
    <name type="common">Purple orchid tree</name>
    <name type="synonym">Phanera variegata</name>
    <dbReference type="NCBI Taxonomy" id="167791"/>
    <lineage>
        <taxon>Eukaryota</taxon>
        <taxon>Viridiplantae</taxon>
        <taxon>Streptophyta</taxon>
        <taxon>Embryophyta</taxon>
        <taxon>Tracheophyta</taxon>
        <taxon>Spermatophyta</taxon>
        <taxon>Magnoliopsida</taxon>
        <taxon>eudicotyledons</taxon>
        <taxon>Gunneridae</taxon>
        <taxon>Pentapetalae</taxon>
        <taxon>rosids</taxon>
        <taxon>fabids</taxon>
        <taxon>Fabales</taxon>
        <taxon>Fabaceae</taxon>
        <taxon>Cercidoideae</taxon>
        <taxon>Cercideae</taxon>
        <taxon>Bauhiniinae</taxon>
        <taxon>Bauhinia</taxon>
    </lineage>
</organism>
<dbReference type="EMBL" id="CM039427">
    <property type="protein sequence ID" value="KAI4354828.1"/>
    <property type="molecule type" value="Genomic_DNA"/>
</dbReference>
<gene>
    <name evidence="1" type="ORF">L6164_003661</name>
</gene>